<dbReference type="Pfam" id="PF03552">
    <property type="entry name" value="Cellulose_synt"/>
    <property type="match status" value="1"/>
</dbReference>
<dbReference type="AlphaFoldDB" id="A0A9Q0KU06"/>
<dbReference type="GO" id="GO:0016020">
    <property type="term" value="C:membrane"/>
    <property type="evidence" value="ECO:0007669"/>
    <property type="project" value="InterPro"/>
</dbReference>
<gene>
    <name evidence="9" type="ORF">NE237_001788</name>
</gene>
<keyword evidence="10" id="KW-1185">Reference proteome</keyword>
<feature type="transmembrane region" description="Helical" evidence="8">
    <location>
        <begin position="79"/>
        <end position="101"/>
    </location>
</feature>
<dbReference type="GO" id="GO:0030244">
    <property type="term" value="P:cellulose biosynthetic process"/>
    <property type="evidence" value="ECO:0007669"/>
    <property type="project" value="InterPro"/>
</dbReference>
<keyword evidence="4 8" id="KW-0812">Transmembrane</keyword>
<evidence type="ECO:0000256" key="8">
    <source>
        <dbReference type="SAM" id="Phobius"/>
    </source>
</evidence>
<feature type="transmembrane region" description="Helical" evidence="8">
    <location>
        <begin position="121"/>
        <end position="140"/>
    </location>
</feature>
<keyword evidence="7" id="KW-0961">Cell wall biogenesis/degradation</keyword>
<evidence type="ECO:0000256" key="3">
    <source>
        <dbReference type="ARBA" id="ARBA00022679"/>
    </source>
</evidence>
<evidence type="ECO:0000256" key="2">
    <source>
        <dbReference type="ARBA" id="ARBA00022676"/>
    </source>
</evidence>
<evidence type="ECO:0000313" key="10">
    <source>
        <dbReference type="Proteomes" id="UP001141806"/>
    </source>
</evidence>
<evidence type="ECO:0000256" key="1">
    <source>
        <dbReference type="ARBA" id="ARBA00004308"/>
    </source>
</evidence>
<sequence>MVYGSTTEDVLTGFRIHKKGWKSIFFDPDPPGFLGCAPMTGPMTLTQMKRWSTGVLEIPSSNNSAIIGTLTAKLQFRQCLGYIYVLIWALHSLPELCYALPPTYSIFTNTSFLPTVSEPAIFIVGSLIVVSNLSHLSDYLRCGLSVRAW</sequence>
<dbReference type="InterPro" id="IPR005150">
    <property type="entry name" value="Cellulose_synth"/>
</dbReference>
<dbReference type="PANTHER" id="PTHR13301">
    <property type="entry name" value="X-BOX TRANSCRIPTION FACTOR-RELATED"/>
    <property type="match status" value="1"/>
</dbReference>
<keyword evidence="6 8" id="KW-0472">Membrane</keyword>
<dbReference type="GO" id="GO:0071555">
    <property type="term" value="P:cell wall organization"/>
    <property type="evidence" value="ECO:0007669"/>
    <property type="project" value="UniProtKB-KW"/>
</dbReference>
<proteinExistence type="predicted"/>
<evidence type="ECO:0000256" key="7">
    <source>
        <dbReference type="ARBA" id="ARBA00023316"/>
    </source>
</evidence>
<evidence type="ECO:0000256" key="4">
    <source>
        <dbReference type="ARBA" id="ARBA00022692"/>
    </source>
</evidence>
<dbReference type="Proteomes" id="UP001141806">
    <property type="component" value="Unassembled WGS sequence"/>
</dbReference>
<reference evidence="9" key="1">
    <citation type="journal article" date="2023" name="Plant J.">
        <title>The genome of the king protea, Protea cynaroides.</title>
        <authorList>
            <person name="Chang J."/>
            <person name="Duong T.A."/>
            <person name="Schoeman C."/>
            <person name="Ma X."/>
            <person name="Roodt D."/>
            <person name="Barker N."/>
            <person name="Li Z."/>
            <person name="Van de Peer Y."/>
            <person name="Mizrachi E."/>
        </authorList>
    </citation>
    <scope>NUCLEOTIDE SEQUENCE</scope>
    <source>
        <tissue evidence="9">Young leaves</tissue>
    </source>
</reference>
<dbReference type="EMBL" id="JAMYWD010000003">
    <property type="protein sequence ID" value="KAJ4976682.1"/>
    <property type="molecule type" value="Genomic_DNA"/>
</dbReference>
<name>A0A9Q0KU06_9MAGN</name>
<comment type="subcellular location">
    <subcellularLocation>
        <location evidence="1">Endomembrane system</location>
    </subcellularLocation>
</comment>
<evidence type="ECO:0000256" key="6">
    <source>
        <dbReference type="ARBA" id="ARBA00023136"/>
    </source>
</evidence>
<dbReference type="OrthoDB" id="72851at2759"/>
<dbReference type="GO" id="GO:0012505">
    <property type="term" value="C:endomembrane system"/>
    <property type="evidence" value="ECO:0007669"/>
    <property type="project" value="UniProtKB-SubCell"/>
</dbReference>
<accession>A0A9Q0KU06</accession>
<comment type="caution">
    <text evidence="9">The sequence shown here is derived from an EMBL/GenBank/DDBJ whole genome shotgun (WGS) entry which is preliminary data.</text>
</comment>
<keyword evidence="3" id="KW-0808">Transferase</keyword>
<protein>
    <submittedName>
        <fullName evidence="9">Uncharacterized protein</fullName>
    </submittedName>
</protein>
<dbReference type="GO" id="GO:0016760">
    <property type="term" value="F:cellulose synthase (UDP-forming) activity"/>
    <property type="evidence" value="ECO:0007669"/>
    <property type="project" value="InterPro"/>
</dbReference>
<keyword evidence="5 8" id="KW-1133">Transmembrane helix</keyword>
<organism evidence="9 10">
    <name type="scientific">Protea cynaroides</name>
    <dbReference type="NCBI Taxonomy" id="273540"/>
    <lineage>
        <taxon>Eukaryota</taxon>
        <taxon>Viridiplantae</taxon>
        <taxon>Streptophyta</taxon>
        <taxon>Embryophyta</taxon>
        <taxon>Tracheophyta</taxon>
        <taxon>Spermatophyta</taxon>
        <taxon>Magnoliopsida</taxon>
        <taxon>Proteales</taxon>
        <taxon>Proteaceae</taxon>
        <taxon>Protea</taxon>
    </lineage>
</organism>
<evidence type="ECO:0000256" key="5">
    <source>
        <dbReference type="ARBA" id="ARBA00022989"/>
    </source>
</evidence>
<evidence type="ECO:0000313" key="9">
    <source>
        <dbReference type="EMBL" id="KAJ4976682.1"/>
    </source>
</evidence>
<keyword evidence="2" id="KW-0328">Glycosyltransferase</keyword>